<feature type="region of interest" description="Disordered" evidence="1">
    <location>
        <begin position="136"/>
        <end position="171"/>
    </location>
</feature>
<keyword evidence="3" id="KW-1185">Reference proteome</keyword>
<dbReference type="AlphaFoldDB" id="A0A495JTB9"/>
<dbReference type="EMBL" id="RBKT01000001">
    <property type="protein sequence ID" value="RKR91785.1"/>
    <property type="molecule type" value="Genomic_DNA"/>
</dbReference>
<reference evidence="2 3" key="1">
    <citation type="submission" date="2018-10" db="EMBL/GenBank/DDBJ databases">
        <title>Sequencing the genomes of 1000 actinobacteria strains.</title>
        <authorList>
            <person name="Klenk H.-P."/>
        </authorList>
    </citation>
    <scope>NUCLEOTIDE SEQUENCE [LARGE SCALE GENOMIC DNA]</scope>
    <source>
        <strain evidence="2 3">DSM 45175</strain>
    </source>
</reference>
<name>A0A495JTB9_9ACTN</name>
<proteinExistence type="predicted"/>
<comment type="caution">
    <text evidence="2">The sequence shown here is derived from an EMBL/GenBank/DDBJ whole genome shotgun (WGS) entry which is preliminary data.</text>
</comment>
<organism evidence="2 3">
    <name type="scientific">Micromonospora pisi</name>
    <dbReference type="NCBI Taxonomy" id="589240"/>
    <lineage>
        <taxon>Bacteria</taxon>
        <taxon>Bacillati</taxon>
        <taxon>Actinomycetota</taxon>
        <taxon>Actinomycetes</taxon>
        <taxon>Micromonosporales</taxon>
        <taxon>Micromonosporaceae</taxon>
        <taxon>Micromonospora</taxon>
    </lineage>
</organism>
<dbReference type="Proteomes" id="UP000277671">
    <property type="component" value="Unassembled WGS sequence"/>
</dbReference>
<evidence type="ECO:0000313" key="2">
    <source>
        <dbReference type="EMBL" id="RKR91785.1"/>
    </source>
</evidence>
<gene>
    <name evidence="2" type="ORF">BDK92_6193</name>
</gene>
<evidence type="ECO:0000313" key="3">
    <source>
        <dbReference type="Proteomes" id="UP000277671"/>
    </source>
</evidence>
<sequence>MRAFPEGSPVVHRRRNEIGRCLPVGYTTVCDATTGCALIGALVFSLSPITPSDESDPADRTEPPTGDADEAVTRREARCIGDRVGRRFAEVSCLRLDSLEGMLLGQRHNWSRQAGPAQWTHLDDLAMLLVDAEPKLEDGHPYRNDQRRERRIEERTSIDFGSRSNQERGRGRKDHLFSEIAAHPLTPRAPTHHLDSYLRVPQLSIDGRYRSSQSQTAQSAHRLLVNWTYDRSPARLGRGDRRDSSLIGCPPQFGVALIWHAPAGHRGAERLKRGLPSSK</sequence>
<protein>
    <submittedName>
        <fullName evidence="2">Uncharacterized protein</fullName>
    </submittedName>
</protein>
<feature type="compositionally biased region" description="Basic and acidic residues" evidence="1">
    <location>
        <begin position="136"/>
        <end position="157"/>
    </location>
</feature>
<feature type="region of interest" description="Disordered" evidence="1">
    <location>
        <begin position="50"/>
        <end position="74"/>
    </location>
</feature>
<evidence type="ECO:0000256" key="1">
    <source>
        <dbReference type="SAM" id="MobiDB-lite"/>
    </source>
</evidence>
<accession>A0A495JTB9</accession>